<evidence type="ECO:0000313" key="3">
    <source>
        <dbReference type="Proteomes" id="UP000593568"/>
    </source>
</evidence>
<gene>
    <name evidence="2" type="ORF">Gotri_020817</name>
</gene>
<dbReference type="Proteomes" id="UP000593568">
    <property type="component" value="Unassembled WGS sequence"/>
</dbReference>
<evidence type="ECO:0000313" key="2">
    <source>
        <dbReference type="EMBL" id="MBA0757749.1"/>
    </source>
</evidence>
<comment type="caution">
    <text evidence="2">The sequence shown here is derived from an EMBL/GenBank/DDBJ whole genome shotgun (WGS) entry which is preliminary data.</text>
</comment>
<name>A0A7J9DAK6_9ROSI</name>
<proteinExistence type="predicted"/>
<feature type="compositionally biased region" description="Polar residues" evidence="1">
    <location>
        <begin position="211"/>
        <end position="223"/>
    </location>
</feature>
<sequence>MQMQTSFTGKKMSGTKNLFQRLFVTPWKQHEPSSDSSIPGVYRHGDANPCRRTVWWRTTYCELCFVDWAVGWYGNRVVMVRTRGGDRSSGSGHGRPDCDFLRYLEDRVINTPVEAKTYPCITNKTLCMQKGPIMCEVGWAQLARLHGGHGLELEEVLTNGANTQSVLPAEFAWPHRAIDELRLILVGKRVEPRNYFYTFCKLKPRSWSSKSTGIQEGSTSTPINIVGADES</sequence>
<dbReference type="AlphaFoldDB" id="A0A7J9DAK6"/>
<evidence type="ECO:0000256" key="1">
    <source>
        <dbReference type="SAM" id="MobiDB-lite"/>
    </source>
</evidence>
<feature type="region of interest" description="Disordered" evidence="1">
    <location>
        <begin position="211"/>
        <end position="231"/>
    </location>
</feature>
<keyword evidence="3" id="KW-1185">Reference proteome</keyword>
<feature type="non-terminal residue" evidence="2">
    <location>
        <position position="1"/>
    </location>
</feature>
<accession>A0A7J9DAK6</accession>
<protein>
    <submittedName>
        <fullName evidence="2">Uncharacterized protein</fullName>
    </submittedName>
</protein>
<dbReference type="EMBL" id="JABEZW010000001">
    <property type="protein sequence ID" value="MBA0757749.1"/>
    <property type="molecule type" value="Genomic_DNA"/>
</dbReference>
<reference evidence="2 3" key="1">
    <citation type="journal article" date="2019" name="Genome Biol. Evol.">
        <title>Insights into the evolution of the New World diploid cottons (Gossypium, subgenus Houzingenia) based on genome sequencing.</title>
        <authorList>
            <person name="Grover C.E."/>
            <person name="Arick M.A. 2nd"/>
            <person name="Thrash A."/>
            <person name="Conover J.L."/>
            <person name="Sanders W.S."/>
            <person name="Peterson D.G."/>
            <person name="Frelichowski J.E."/>
            <person name="Scheffler J.A."/>
            <person name="Scheffler B.E."/>
            <person name="Wendel J.F."/>
        </authorList>
    </citation>
    <scope>NUCLEOTIDE SEQUENCE [LARGE SCALE GENOMIC DNA]</scope>
    <source>
        <strain evidence="2">8</strain>
        <tissue evidence="2">Leaf</tissue>
    </source>
</reference>
<organism evidence="2 3">
    <name type="scientific">Gossypium trilobum</name>
    <dbReference type="NCBI Taxonomy" id="34281"/>
    <lineage>
        <taxon>Eukaryota</taxon>
        <taxon>Viridiplantae</taxon>
        <taxon>Streptophyta</taxon>
        <taxon>Embryophyta</taxon>
        <taxon>Tracheophyta</taxon>
        <taxon>Spermatophyta</taxon>
        <taxon>Magnoliopsida</taxon>
        <taxon>eudicotyledons</taxon>
        <taxon>Gunneridae</taxon>
        <taxon>Pentapetalae</taxon>
        <taxon>rosids</taxon>
        <taxon>malvids</taxon>
        <taxon>Malvales</taxon>
        <taxon>Malvaceae</taxon>
        <taxon>Malvoideae</taxon>
        <taxon>Gossypium</taxon>
    </lineage>
</organism>